<keyword evidence="3" id="KW-1185">Reference proteome</keyword>
<dbReference type="Gramene" id="OE9A000118T1">
    <property type="protein sequence ID" value="OE9A000118C1"/>
    <property type="gene ID" value="OE9A000118"/>
</dbReference>
<evidence type="ECO:0000313" key="3">
    <source>
        <dbReference type="Proteomes" id="UP000594638"/>
    </source>
</evidence>
<evidence type="ECO:0000256" key="1">
    <source>
        <dbReference type="SAM" id="MobiDB-lite"/>
    </source>
</evidence>
<accession>A0A8S0S756</accession>
<comment type="caution">
    <text evidence="2">The sequence shown here is derived from an EMBL/GenBank/DDBJ whole genome shotgun (WGS) entry which is preliminary data.</text>
</comment>
<feature type="region of interest" description="Disordered" evidence="1">
    <location>
        <begin position="61"/>
        <end position="94"/>
    </location>
</feature>
<dbReference type="Proteomes" id="UP000594638">
    <property type="component" value="Unassembled WGS sequence"/>
</dbReference>
<protein>
    <submittedName>
        <fullName evidence="2">Uncharacterized protein</fullName>
    </submittedName>
</protein>
<sequence>MYNFFHGLPRPREIEIEWHVGRIAAATGPLVALGAPGPDLGPNWSTKTKGDRDRVACRSNTTATGASVAVGAPRPNLGPGWPAETKGHRGQNLA</sequence>
<dbReference type="EMBL" id="CACTIH010003913">
    <property type="protein sequence ID" value="CAA2987302.1"/>
    <property type="molecule type" value="Genomic_DNA"/>
</dbReference>
<organism evidence="2 3">
    <name type="scientific">Olea europaea subsp. europaea</name>
    <dbReference type="NCBI Taxonomy" id="158383"/>
    <lineage>
        <taxon>Eukaryota</taxon>
        <taxon>Viridiplantae</taxon>
        <taxon>Streptophyta</taxon>
        <taxon>Embryophyta</taxon>
        <taxon>Tracheophyta</taxon>
        <taxon>Spermatophyta</taxon>
        <taxon>Magnoliopsida</taxon>
        <taxon>eudicotyledons</taxon>
        <taxon>Gunneridae</taxon>
        <taxon>Pentapetalae</taxon>
        <taxon>asterids</taxon>
        <taxon>lamiids</taxon>
        <taxon>Lamiales</taxon>
        <taxon>Oleaceae</taxon>
        <taxon>Oleeae</taxon>
        <taxon>Olea</taxon>
    </lineage>
</organism>
<feature type="compositionally biased region" description="Low complexity" evidence="1">
    <location>
        <begin position="61"/>
        <end position="72"/>
    </location>
</feature>
<dbReference type="AlphaFoldDB" id="A0A8S0S756"/>
<evidence type="ECO:0000313" key="2">
    <source>
        <dbReference type="EMBL" id="CAA2987302.1"/>
    </source>
</evidence>
<gene>
    <name evidence="2" type="ORF">OLEA9_A000118</name>
</gene>
<proteinExistence type="predicted"/>
<reference evidence="2 3" key="1">
    <citation type="submission" date="2019-12" db="EMBL/GenBank/DDBJ databases">
        <authorList>
            <person name="Alioto T."/>
            <person name="Alioto T."/>
            <person name="Gomez Garrido J."/>
        </authorList>
    </citation>
    <scope>NUCLEOTIDE SEQUENCE [LARGE SCALE GENOMIC DNA]</scope>
</reference>
<name>A0A8S0S756_OLEEU</name>